<keyword evidence="3" id="KW-1185">Reference proteome</keyword>
<comment type="caution">
    <text evidence="2">The sequence shown here is derived from an EMBL/GenBank/DDBJ whole genome shotgun (WGS) entry which is preliminary data.</text>
</comment>
<dbReference type="AlphaFoldDB" id="A0A917DXH3"/>
<evidence type="ECO:0000313" key="2">
    <source>
        <dbReference type="EMBL" id="GGD79495.1"/>
    </source>
</evidence>
<dbReference type="Proteomes" id="UP000609064">
    <property type="component" value="Unassembled WGS sequence"/>
</dbReference>
<dbReference type="EMBL" id="BMKK01000015">
    <property type="protein sequence ID" value="GGD79495.1"/>
    <property type="molecule type" value="Genomic_DNA"/>
</dbReference>
<reference evidence="2" key="1">
    <citation type="journal article" date="2014" name="Int. J. Syst. Evol. Microbiol.">
        <title>Complete genome sequence of Corynebacterium casei LMG S-19264T (=DSM 44701T), isolated from a smear-ripened cheese.</title>
        <authorList>
            <consortium name="US DOE Joint Genome Institute (JGI-PGF)"/>
            <person name="Walter F."/>
            <person name="Albersmeier A."/>
            <person name="Kalinowski J."/>
            <person name="Ruckert C."/>
        </authorList>
    </citation>
    <scope>NUCLEOTIDE SEQUENCE</scope>
    <source>
        <strain evidence="2">CGMCC 1.15958</strain>
    </source>
</reference>
<evidence type="ECO:0000313" key="3">
    <source>
        <dbReference type="Proteomes" id="UP000609064"/>
    </source>
</evidence>
<sequence>MVKKGELKVSYEKNGVEINIKSGKGEIVTYRNTPLISQMHLLHKSTSNWWIYYSDIFGISLLEIAVTGIFMIKKANLVLRREDGSWQLLE</sequence>
<reference evidence="2" key="2">
    <citation type="submission" date="2020-09" db="EMBL/GenBank/DDBJ databases">
        <authorList>
            <person name="Sun Q."/>
            <person name="Zhou Y."/>
        </authorList>
    </citation>
    <scope>NUCLEOTIDE SEQUENCE</scope>
    <source>
        <strain evidence="2">CGMCC 1.15958</strain>
    </source>
</reference>
<protein>
    <submittedName>
        <fullName evidence="2">Uncharacterized protein</fullName>
    </submittedName>
</protein>
<organism evidence="2 3">
    <name type="scientific">Emticicia aquatilis</name>
    <dbReference type="NCBI Taxonomy" id="1537369"/>
    <lineage>
        <taxon>Bacteria</taxon>
        <taxon>Pseudomonadati</taxon>
        <taxon>Bacteroidota</taxon>
        <taxon>Cytophagia</taxon>
        <taxon>Cytophagales</taxon>
        <taxon>Leadbetterellaceae</taxon>
        <taxon>Emticicia</taxon>
    </lineage>
</organism>
<feature type="transmembrane region" description="Helical" evidence="1">
    <location>
        <begin position="49"/>
        <end position="72"/>
    </location>
</feature>
<keyword evidence="1" id="KW-0472">Membrane</keyword>
<gene>
    <name evidence="2" type="ORF">GCM10011514_49330</name>
</gene>
<name>A0A917DXH3_9BACT</name>
<keyword evidence="1" id="KW-0812">Transmembrane</keyword>
<keyword evidence="1" id="KW-1133">Transmembrane helix</keyword>
<evidence type="ECO:0000256" key="1">
    <source>
        <dbReference type="SAM" id="Phobius"/>
    </source>
</evidence>
<proteinExistence type="predicted"/>
<accession>A0A917DXH3</accession>